<dbReference type="AlphaFoldDB" id="A0A699INJ5"/>
<evidence type="ECO:0000256" key="1">
    <source>
        <dbReference type="SAM" id="MobiDB-lite"/>
    </source>
</evidence>
<name>A0A699INJ5_TANCI</name>
<dbReference type="InterPro" id="IPR005162">
    <property type="entry name" value="Retrotrans_gag_dom"/>
</dbReference>
<organism evidence="3">
    <name type="scientific">Tanacetum cinerariifolium</name>
    <name type="common">Dalmatian daisy</name>
    <name type="synonym">Chrysanthemum cinerariifolium</name>
    <dbReference type="NCBI Taxonomy" id="118510"/>
    <lineage>
        <taxon>Eukaryota</taxon>
        <taxon>Viridiplantae</taxon>
        <taxon>Streptophyta</taxon>
        <taxon>Embryophyta</taxon>
        <taxon>Tracheophyta</taxon>
        <taxon>Spermatophyta</taxon>
        <taxon>Magnoliopsida</taxon>
        <taxon>eudicotyledons</taxon>
        <taxon>Gunneridae</taxon>
        <taxon>Pentapetalae</taxon>
        <taxon>asterids</taxon>
        <taxon>campanulids</taxon>
        <taxon>Asterales</taxon>
        <taxon>Asteraceae</taxon>
        <taxon>Asteroideae</taxon>
        <taxon>Anthemideae</taxon>
        <taxon>Anthemidinae</taxon>
        <taxon>Tanacetum</taxon>
    </lineage>
</organism>
<comment type="caution">
    <text evidence="3">The sequence shown here is derived from an EMBL/GenBank/DDBJ whole genome shotgun (WGS) entry which is preliminary data.</text>
</comment>
<keyword evidence="3" id="KW-0695">RNA-directed DNA polymerase</keyword>
<keyword evidence="3" id="KW-0548">Nucleotidyltransferase</keyword>
<dbReference type="GO" id="GO:0003964">
    <property type="term" value="F:RNA-directed DNA polymerase activity"/>
    <property type="evidence" value="ECO:0007669"/>
    <property type="project" value="UniProtKB-KW"/>
</dbReference>
<keyword evidence="3" id="KW-0808">Transferase</keyword>
<gene>
    <name evidence="3" type="ORF">Tci_544554</name>
</gene>
<sequence>MSSPNHPTSDIKDAFSSNSPDYTPASPDYFPALPRNTSCGLVPIASPTHSLFHDDPYTKVIHTYDTIMPPQGPILPPIIFPLSPMLSPIFNPQKFFVPEELLPPKEQVKGAIGFIRWFKRTESVFSHINCTEDCKVKFATGTLTEDALLWWNSYAKPIGIEQADKIAWSELKRLLTNKYCPRTKVKKMEDEFYNLVVKGNNLKTYARRF</sequence>
<proteinExistence type="predicted"/>
<dbReference type="Pfam" id="PF03732">
    <property type="entry name" value="Retrotrans_gag"/>
    <property type="match status" value="1"/>
</dbReference>
<accession>A0A699INJ5</accession>
<protein>
    <submittedName>
        <fullName evidence="3">Reverse transcriptase domain-containing protein</fullName>
    </submittedName>
</protein>
<reference evidence="3" key="1">
    <citation type="journal article" date="2019" name="Sci. Rep.">
        <title>Draft genome of Tanacetum cinerariifolium, the natural source of mosquito coil.</title>
        <authorList>
            <person name="Yamashiro T."/>
            <person name="Shiraishi A."/>
            <person name="Satake H."/>
            <person name="Nakayama K."/>
        </authorList>
    </citation>
    <scope>NUCLEOTIDE SEQUENCE</scope>
</reference>
<feature type="domain" description="Retrotransposon gag" evidence="2">
    <location>
        <begin position="137"/>
        <end position="209"/>
    </location>
</feature>
<feature type="region of interest" description="Disordered" evidence="1">
    <location>
        <begin position="1"/>
        <end position="22"/>
    </location>
</feature>
<evidence type="ECO:0000313" key="3">
    <source>
        <dbReference type="EMBL" id="GEZ72581.1"/>
    </source>
</evidence>
<dbReference type="EMBL" id="BKCJ010315271">
    <property type="protein sequence ID" value="GEZ72581.1"/>
    <property type="molecule type" value="Genomic_DNA"/>
</dbReference>
<evidence type="ECO:0000259" key="2">
    <source>
        <dbReference type="Pfam" id="PF03732"/>
    </source>
</evidence>